<evidence type="ECO:0000256" key="1">
    <source>
        <dbReference type="SAM" id="MobiDB-lite"/>
    </source>
</evidence>
<dbReference type="RefSeq" id="XP_030994798.1">
    <property type="nucleotide sequence ID" value="XM_031141154.1"/>
</dbReference>
<gene>
    <name evidence="2" type="ORF">E0L32_006513</name>
</gene>
<comment type="caution">
    <text evidence="2">The sequence shown here is derived from an EMBL/GenBank/DDBJ whole genome shotgun (WGS) entry which is preliminary data.</text>
</comment>
<dbReference type="InParanoid" id="A0A507B039"/>
<name>A0A507B039_9PEZI</name>
<protein>
    <submittedName>
        <fullName evidence="2">Uncharacterized protein</fullName>
    </submittedName>
</protein>
<organism evidence="2 3">
    <name type="scientific">Thyridium curvatum</name>
    <dbReference type="NCBI Taxonomy" id="1093900"/>
    <lineage>
        <taxon>Eukaryota</taxon>
        <taxon>Fungi</taxon>
        <taxon>Dikarya</taxon>
        <taxon>Ascomycota</taxon>
        <taxon>Pezizomycotina</taxon>
        <taxon>Sordariomycetes</taxon>
        <taxon>Sordariomycetidae</taxon>
        <taxon>Thyridiales</taxon>
        <taxon>Thyridiaceae</taxon>
        <taxon>Thyridium</taxon>
    </lineage>
</organism>
<evidence type="ECO:0000313" key="2">
    <source>
        <dbReference type="EMBL" id="TPX13087.1"/>
    </source>
</evidence>
<dbReference type="AlphaFoldDB" id="A0A507B039"/>
<accession>A0A507B039</accession>
<dbReference type="GeneID" id="41973960"/>
<dbReference type="EMBL" id="SKBQ01000037">
    <property type="protein sequence ID" value="TPX13087.1"/>
    <property type="molecule type" value="Genomic_DNA"/>
</dbReference>
<dbReference type="STRING" id="1093900.A0A507B039"/>
<evidence type="ECO:0000313" key="3">
    <source>
        <dbReference type="Proteomes" id="UP000319257"/>
    </source>
</evidence>
<reference evidence="2 3" key="1">
    <citation type="submission" date="2019-06" db="EMBL/GenBank/DDBJ databases">
        <title>Draft genome sequence of the filamentous fungus Phialemoniopsis curvata isolated from diesel fuel.</title>
        <authorList>
            <person name="Varaljay V.A."/>
            <person name="Lyon W.J."/>
            <person name="Crouch A.L."/>
            <person name="Drake C.E."/>
            <person name="Hollomon J.M."/>
            <person name="Nadeau L.J."/>
            <person name="Nunn H.S."/>
            <person name="Stevenson B.S."/>
            <person name="Bojanowski C.L."/>
            <person name="Crookes-Goodson W.J."/>
        </authorList>
    </citation>
    <scope>NUCLEOTIDE SEQUENCE [LARGE SCALE GENOMIC DNA]</scope>
    <source>
        <strain evidence="2 3">D216</strain>
    </source>
</reference>
<dbReference type="OrthoDB" id="3437405at2759"/>
<sequence>MSSFPGSDDDDEVFDAVLGRMLLEAFINSSLSQRTGSSLRDRGNIPSPLKEDMSSGHSSTQPDKLWIVDRALEPQTLPHFFEAVCMRKFPDGQACEIPCPTAQEMVLLSQPYTDWAPAPYNALEGAGMDRLMARVASFRYQTNLFTVSSTLHAMKSRLWEGLVPLSSKQWVKKGLDRPENFAEACQYISWVIKVFQYLNHPRVATGMRNTFNSIHEELKKFEDAINAHRRQRGSEADVQIRAAWTAYIRAHFDYITSTAHTWVLDRIHRLRIPIMEDIRNHTTSTPDGLDDRIWELTNKLHDLGENASLADLNIMLLMRGYNGVPALDDPDDLYGDPPPNTPLSGAHPNAQKRAELYHLRLRYLTRLEQQGGDSGMSAFQSMLPTMNATGTSDVVRTLEAQIRGQAQARLELRGGQRPPKVPFWIDELRRQMKHGNFQWAYVGYRASHLCSDEEWEEFKKRFDAHQKDWGVELGDIEDIRAVSKVHWLDTKTLGVDGEDLDSLKKHFKEYVKSPDAPPQIYDDMFLVADQVSINSYLRPVPEQEGFVLAIDVDFYPTDMDRPEESPGYDGTLRILPSLLWDDINPMILLQTQHLRDLWPLAMLHPLHVYSGPVMPASRNKWEALARARKILFASADKWRELCGAGRETAS</sequence>
<keyword evidence="3" id="KW-1185">Reference proteome</keyword>
<dbReference type="Proteomes" id="UP000319257">
    <property type="component" value="Unassembled WGS sequence"/>
</dbReference>
<feature type="region of interest" description="Disordered" evidence="1">
    <location>
        <begin position="34"/>
        <end position="61"/>
    </location>
</feature>
<proteinExistence type="predicted"/>
<feature type="compositionally biased region" description="Basic and acidic residues" evidence="1">
    <location>
        <begin position="39"/>
        <end position="54"/>
    </location>
</feature>